<organism evidence="4 5">
    <name type="scientific">Leucobacter soli</name>
    <dbReference type="NCBI Taxonomy" id="2812850"/>
    <lineage>
        <taxon>Bacteria</taxon>
        <taxon>Bacillati</taxon>
        <taxon>Actinomycetota</taxon>
        <taxon>Actinomycetes</taxon>
        <taxon>Micrococcales</taxon>
        <taxon>Microbacteriaceae</taxon>
        <taxon>Leucobacter</taxon>
    </lineage>
</organism>
<feature type="transmembrane region" description="Helical" evidence="2">
    <location>
        <begin position="152"/>
        <end position="171"/>
    </location>
</feature>
<feature type="transmembrane region" description="Helical" evidence="2">
    <location>
        <begin position="6"/>
        <end position="34"/>
    </location>
</feature>
<dbReference type="EMBL" id="CAJVAP010000012">
    <property type="protein sequence ID" value="CAG7610131.1"/>
    <property type="molecule type" value="Genomic_DNA"/>
</dbReference>
<gene>
    <name evidence="4" type="primary">oatA</name>
    <name evidence="4" type="ORF">LEUCIP111803_01265</name>
</gene>
<feature type="domain" description="Acyltransferase 3" evidence="3">
    <location>
        <begin position="12"/>
        <end position="333"/>
    </location>
</feature>
<name>A0A916NVP4_9MICO</name>
<feature type="transmembrane region" description="Helical" evidence="2">
    <location>
        <begin position="177"/>
        <end position="199"/>
    </location>
</feature>
<protein>
    <submittedName>
        <fullName evidence="4">O-acetyltransferase OatA</fullName>
        <ecNumber evidence="4">2.3.1.-</ecNumber>
    </submittedName>
</protein>
<feature type="transmembrane region" description="Helical" evidence="2">
    <location>
        <begin position="316"/>
        <end position="336"/>
    </location>
</feature>
<dbReference type="PANTHER" id="PTHR23028">
    <property type="entry name" value="ACETYLTRANSFERASE"/>
    <property type="match status" value="1"/>
</dbReference>
<dbReference type="GO" id="GO:0009103">
    <property type="term" value="P:lipopolysaccharide biosynthetic process"/>
    <property type="evidence" value="ECO:0007669"/>
    <property type="project" value="TreeGrafter"/>
</dbReference>
<feature type="transmembrane region" description="Helical" evidence="2">
    <location>
        <begin position="368"/>
        <end position="391"/>
    </location>
</feature>
<feature type="transmembrane region" description="Helical" evidence="2">
    <location>
        <begin position="291"/>
        <end position="310"/>
    </location>
</feature>
<keyword evidence="2" id="KW-0472">Membrane</keyword>
<evidence type="ECO:0000259" key="3">
    <source>
        <dbReference type="Pfam" id="PF01757"/>
    </source>
</evidence>
<feature type="transmembrane region" description="Helical" evidence="2">
    <location>
        <begin position="55"/>
        <end position="75"/>
    </location>
</feature>
<feature type="region of interest" description="Disordered" evidence="1">
    <location>
        <begin position="615"/>
        <end position="639"/>
    </location>
</feature>
<evidence type="ECO:0000313" key="5">
    <source>
        <dbReference type="Proteomes" id="UP000693892"/>
    </source>
</evidence>
<dbReference type="GO" id="GO:0016020">
    <property type="term" value="C:membrane"/>
    <property type="evidence" value="ECO:0007669"/>
    <property type="project" value="TreeGrafter"/>
</dbReference>
<feature type="transmembrane region" description="Helical" evidence="2">
    <location>
        <begin position="246"/>
        <end position="265"/>
    </location>
</feature>
<evidence type="ECO:0000256" key="2">
    <source>
        <dbReference type="SAM" id="Phobius"/>
    </source>
</evidence>
<keyword evidence="2" id="KW-0812">Transmembrane</keyword>
<reference evidence="4" key="1">
    <citation type="submission" date="2021-06" db="EMBL/GenBank/DDBJ databases">
        <authorList>
            <person name="Criscuolo A."/>
        </authorList>
    </citation>
    <scope>NUCLEOTIDE SEQUENCE</scope>
    <source>
        <strain evidence="4">CIP111803</strain>
    </source>
</reference>
<keyword evidence="4" id="KW-0808">Transferase</keyword>
<sequence>MLVYHFFPAVLPGGFLGVDIFFVISGFLIASLLLRERQRHGRIDLVSFWRRRARRLLPALVLVLLVCTGVALLIARSGDADLLVNIGQQVFGALAFVSNWVFVALGGDYFTRDNPELYRNTWSLSIEEQFYVVLPLLMLFTMRAHSRITRSLLFILLAIGSAALMVLYAAQGEAPTRVYFGSDSHVFGLFAGVSLAVLLQPIDARRRPVPGPLSTGSQVALAAVAALGLGVLGWLSFTLVEGSPESFAWGFQLASAAALLVVWAVTRPGAWAGRALDAAPLRWIGERSYGIYLWHWPLLLLLPTLLGSGATPDPSAGGVLVALTGIALSVAIAAFSHRFVEQPVRRHGLRGTLRRFSRAWRAGSGRRVLAAAVSLGLIAGAGATTVAIAVAPARSSAAEAIARGEAAMLAAHQGELEAAARERGVAGTLDGLDGSVEPDDGPPLANGAAARPALPRGKHIFAVGDSVMLASLPELKASFRGVKVDAAVSRGLGAGVQIVEDLAGQNRLRRVLVVGLGTNGPVDRADLERLQRTADGRPIVLVNAHADRDWIPGVNRLLQEFADEQAGVVLADWDRAIRKHPRELAGDGIHPNPGGAEIYAKTVRKALRELQRSSERIVHESADLAPGATEPAAGSGTAE</sequence>
<dbReference type="AlphaFoldDB" id="A0A916NVP4"/>
<dbReference type="GO" id="GO:0016747">
    <property type="term" value="F:acyltransferase activity, transferring groups other than amino-acyl groups"/>
    <property type="evidence" value="ECO:0007669"/>
    <property type="project" value="InterPro"/>
</dbReference>
<dbReference type="EC" id="2.3.1.-" evidence="4"/>
<keyword evidence="5" id="KW-1185">Reference proteome</keyword>
<comment type="caution">
    <text evidence="4">The sequence shown here is derived from an EMBL/GenBank/DDBJ whole genome shotgun (WGS) entry which is preliminary data.</text>
</comment>
<dbReference type="InterPro" id="IPR050879">
    <property type="entry name" value="Acyltransferase_3"/>
</dbReference>
<dbReference type="Proteomes" id="UP000693892">
    <property type="component" value="Unassembled WGS sequence"/>
</dbReference>
<proteinExistence type="predicted"/>
<dbReference type="PANTHER" id="PTHR23028:SF53">
    <property type="entry name" value="ACYL_TRANSF_3 DOMAIN-CONTAINING PROTEIN"/>
    <property type="match status" value="1"/>
</dbReference>
<evidence type="ECO:0000313" key="4">
    <source>
        <dbReference type="EMBL" id="CAG7610131.1"/>
    </source>
</evidence>
<evidence type="ECO:0000256" key="1">
    <source>
        <dbReference type="SAM" id="MobiDB-lite"/>
    </source>
</evidence>
<dbReference type="Pfam" id="PF01757">
    <property type="entry name" value="Acyl_transf_3"/>
    <property type="match status" value="1"/>
</dbReference>
<feature type="transmembrane region" description="Helical" evidence="2">
    <location>
        <begin position="219"/>
        <end position="240"/>
    </location>
</feature>
<keyword evidence="4" id="KW-0012">Acyltransferase</keyword>
<accession>A0A916NVP4</accession>
<keyword evidence="2" id="KW-1133">Transmembrane helix</keyword>
<dbReference type="InterPro" id="IPR002656">
    <property type="entry name" value="Acyl_transf_3_dom"/>
</dbReference>
<feature type="transmembrane region" description="Helical" evidence="2">
    <location>
        <begin position="90"/>
        <end position="110"/>
    </location>
</feature>